<sequence>MSGCPQTLDSSNIDLINAAFTAVMGAHKFISEKEFQDRKARGKTNDATYKQIDLHSFHQINLVGSNKNAVVKNMNTDFMTHKYIALECTKLIISYFSMSALDPPYDYDFTYIKDIVTFMRGDIQYKRLCGWKRFALKVSRKYDYGNDKWFGTDKDAWPVSYHGTAKHNSKSITEGGYDLSRLNPVSLRRIPVGNGEYWVSEKGEDVRPYGICIKRK</sequence>
<accession>A0A9N8ZM83</accession>
<proteinExistence type="predicted"/>
<dbReference type="AlphaFoldDB" id="A0A9N8ZM83"/>
<dbReference type="PANTHER" id="PTHR36649:SF28">
    <property type="entry name" value="UBIQUITIN-LIKE DOMAIN-CONTAINING PROTEIN"/>
    <property type="match status" value="1"/>
</dbReference>
<protein>
    <submittedName>
        <fullName evidence="1">10362_t:CDS:1</fullName>
    </submittedName>
</protein>
<dbReference type="EMBL" id="CAJVPY010000960">
    <property type="protein sequence ID" value="CAG8500606.1"/>
    <property type="molecule type" value="Genomic_DNA"/>
</dbReference>
<comment type="caution">
    <text evidence="1">The sequence shown here is derived from an EMBL/GenBank/DDBJ whole genome shotgun (WGS) entry which is preliminary data.</text>
</comment>
<evidence type="ECO:0000313" key="1">
    <source>
        <dbReference type="EMBL" id="CAG8500606.1"/>
    </source>
</evidence>
<dbReference type="PANTHER" id="PTHR36649">
    <property type="entry name" value="UBIQUITIN-LIKE DOMAIN-CONTAINING PROTEIN"/>
    <property type="match status" value="1"/>
</dbReference>
<organism evidence="1 2">
    <name type="scientific">Dentiscutata erythropus</name>
    <dbReference type="NCBI Taxonomy" id="1348616"/>
    <lineage>
        <taxon>Eukaryota</taxon>
        <taxon>Fungi</taxon>
        <taxon>Fungi incertae sedis</taxon>
        <taxon>Mucoromycota</taxon>
        <taxon>Glomeromycotina</taxon>
        <taxon>Glomeromycetes</taxon>
        <taxon>Diversisporales</taxon>
        <taxon>Gigasporaceae</taxon>
        <taxon>Dentiscutata</taxon>
    </lineage>
</organism>
<gene>
    <name evidence="1" type="ORF">DERYTH_LOCUS2882</name>
</gene>
<name>A0A9N8ZM83_9GLOM</name>
<reference evidence="1" key="1">
    <citation type="submission" date="2021-06" db="EMBL/GenBank/DDBJ databases">
        <authorList>
            <person name="Kallberg Y."/>
            <person name="Tangrot J."/>
            <person name="Rosling A."/>
        </authorList>
    </citation>
    <scope>NUCLEOTIDE SEQUENCE</scope>
    <source>
        <strain evidence="1">MA453B</strain>
    </source>
</reference>
<evidence type="ECO:0000313" key="2">
    <source>
        <dbReference type="Proteomes" id="UP000789405"/>
    </source>
</evidence>
<dbReference type="Proteomes" id="UP000789405">
    <property type="component" value="Unassembled WGS sequence"/>
</dbReference>
<keyword evidence="2" id="KW-1185">Reference proteome</keyword>
<dbReference type="OrthoDB" id="428577at2759"/>